<dbReference type="Proteomes" id="UP001415857">
    <property type="component" value="Unassembled WGS sequence"/>
</dbReference>
<dbReference type="AlphaFoldDB" id="A0AAP0WX90"/>
<evidence type="ECO:0000313" key="1">
    <source>
        <dbReference type="EMBL" id="KAK9282067.1"/>
    </source>
</evidence>
<evidence type="ECO:0008006" key="3">
    <source>
        <dbReference type="Google" id="ProtNLM"/>
    </source>
</evidence>
<sequence>MAEKFVELPDVCWELIFRLFNHHRHLEAPSIVCKRFLSITNSLRRSLTVADPTVLVLTRLFKRFPHLKQIDLHDFQGDLNVIVHQIVLSGLDLEELNISNRRNLPVESLSELGSNMKIEGVEMLKALLARQRLERDSEFITVA</sequence>
<keyword evidence="2" id="KW-1185">Reference proteome</keyword>
<organism evidence="1 2">
    <name type="scientific">Liquidambar formosana</name>
    <name type="common">Formosan gum</name>
    <dbReference type="NCBI Taxonomy" id="63359"/>
    <lineage>
        <taxon>Eukaryota</taxon>
        <taxon>Viridiplantae</taxon>
        <taxon>Streptophyta</taxon>
        <taxon>Embryophyta</taxon>
        <taxon>Tracheophyta</taxon>
        <taxon>Spermatophyta</taxon>
        <taxon>Magnoliopsida</taxon>
        <taxon>eudicotyledons</taxon>
        <taxon>Gunneridae</taxon>
        <taxon>Pentapetalae</taxon>
        <taxon>Saxifragales</taxon>
        <taxon>Altingiaceae</taxon>
        <taxon>Liquidambar</taxon>
    </lineage>
</organism>
<evidence type="ECO:0000313" key="2">
    <source>
        <dbReference type="Proteomes" id="UP001415857"/>
    </source>
</evidence>
<gene>
    <name evidence="1" type="ORF">L1049_004979</name>
</gene>
<reference evidence="1 2" key="1">
    <citation type="journal article" date="2024" name="Plant J.">
        <title>Genome sequences and population genomics reveal climatic adaptation and genomic divergence between two closely related sweetgum species.</title>
        <authorList>
            <person name="Xu W.Q."/>
            <person name="Ren C.Q."/>
            <person name="Zhang X.Y."/>
            <person name="Comes H.P."/>
            <person name="Liu X.H."/>
            <person name="Li Y.G."/>
            <person name="Kettle C.J."/>
            <person name="Jalonen R."/>
            <person name="Gaisberger H."/>
            <person name="Ma Y.Z."/>
            <person name="Qiu Y.X."/>
        </authorList>
    </citation>
    <scope>NUCLEOTIDE SEQUENCE [LARGE SCALE GENOMIC DNA]</scope>
    <source>
        <strain evidence="1">Hangzhou</strain>
    </source>
</reference>
<dbReference type="EMBL" id="JBBPBK010000007">
    <property type="protein sequence ID" value="KAK9282067.1"/>
    <property type="molecule type" value="Genomic_DNA"/>
</dbReference>
<protein>
    <recommendedName>
        <fullName evidence="3">F-box domain-containing protein</fullName>
    </recommendedName>
</protein>
<name>A0AAP0WX90_LIQFO</name>
<accession>A0AAP0WX90</accession>
<proteinExistence type="predicted"/>
<comment type="caution">
    <text evidence="1">The sequence shown here is derived from an EMBL/GenBank/DDBJ whole genome shotgun (WGS) entry which is preliminary data.</text>
</comment>